<keyword evidence="2" id="KW-1133">Transmembrane helix</keyword>
<dbReference type="InterPro" id="IPR027417">
    <property type="entry name" value="P-loop_NTPase"/>
</dbReference>
<dbReference type="EMBL" id="CP108085">
    <property type="protein sequence ID" value="WUP76711.1"/>
    <property type="molecule type" value="Genomic_DNA"/>
</dbReference>
<evidence type="ECO:0000313" key="4">
    <source>
        <dbReference type="EMBL" id="WUP76711.1"/>
    </source>
</evidence>
<dbReference type="RefSeq" id="WP_142646956.1">
    <property type="nucleotide sequence ID" value="NZ_CP108085.1"/>
</dbReference>
<dbReference type="PROSITE" id="PS50837">
    <property type="entry name" value="NACHT"/>
    <property type="match status" value="1"/>
</dbReference>
<evidence type="ECO:0000313" key="5">
    <source>
        <dbReference type="Proteomes" id="UP001432011"/>
    </source>
</evidence>
<feature type="transmembrane region" description="Helical" evidence="2">
    <location>
        <begin position="7"/>
        <end position="27"/>
    </location>
</feature>
<dbReference type="Gene3D" id="3.40.50.300">
    <property type="entry name" value="P-loop containing nucleotide triphosphate hydrolases"/>
    <property type="match status" value="1"/>
</dbReference>
<evidence type="ECO:0000259" key="3">
    <source>
        <dbReference type="PROSITE" id="PS50837"/>
    </source>
</evidence>
<dbReference type="SUPFAM" id="SSF52540">
    <property type="entry name" value="P-loop containing nucleoside triphosphate hydrolases"/>
    <property type="match status" value="1"/>
</dbReference>
<feature type="transmembrane region" description="Helical" evidence="2">
    <location>
        <begin position="33"/>
        <end position="54"/>
    </location>
</feature>
<sequence length="736" mass="80356">MRSWRRVVLPAAGVVVVAGIGYGLTALSESDAAVNWAQLASVALGVFTLIPPLVSTWRRRQPGGTSTIEQIERAERTLRVLVHEQWHEEIAMRELDEPARLPVRWRISGLDVMDQDERVDGLRLLRSWFGFGRVRFEGRTDRMPEIAVRFRKLARRRLVILGEAGMGKTTLAVLLLRELLMDPKPGDPVPVLLSMSGWDPAAEPVHRWLGRRLRENYPALRAPEFGPDVARGLVSHRRILPVLDGLDELPDAVRPKVVNALNAASAVESLILTCRTGEYVTAVNLRDGAVLAGAAVIEPRPVKSSDVISYLRDRLAPGQRADWTGLLSALKADPDGPLSEALSTPLVVWLLHKVYVETRADPAPLYDTERFPTAAAVTDHLLDTLVQASFAAAPPDDDPGERHEHDHPFRPRRTWEPGEARRWLSFVAHHMSAIGTRDFRWWHLHRAISRRWSVLVGGVTVGLSVGVTVGLTSDAVVALRSPHEGSLRDALLFGLAGGPVGGLVGGLTGGLILERLKGYTLEPAYANLRWRGNAGRLAGQLALGLVTVLPVGLIAALALWRVAGMSARVDGLIPYALVIGAIGGLTLGLNNWVTTPLTNDRPQGPLITLRRDLQLVYGRSLTFGLALGLAFGFAGTLVNGFSGLLRGAEAGVAFGLAGGVVFTLTFGFTGASSTYLVAVTMLRVRGRIPLRLMSLLEDARRIGLLRQVGPVYRFRHEKLQDRLAHLHVHSDRPEPK</sequence>
<feature type="transmembrane region" description="Helical" evidence="2">
    <location>
        <begin position="650"/>
        <end position="678"/>
    </location>
</feature>
<feature type="transmembrane region" description="Helical" evidence="2">
    <location>
        <begin position="491"/>
        <end position="513"/>
    </location>
</feature>
<dbReference type="InterPro" id="IPR007111">
    <property type="entry name" value="NACHT_NTPase"/>
</dbReference>
<feature type="compositionally biased region" description="Basic and acidic residues" evidence="1">
    <location>
        <begin position="400"/>
        <end position="412"/>
    </location>
</feature>
<feature type="transmembrane region" description="Helical" evidence="2">
    <location>
        <begin position="452"/>
        <end position="471"/>
    </location>
</feature>
<dbReference type="Proteomes" id="UP001432011">
    <property type="component" value="Chromosome"/>
</dbReference>
<feature type="transmembrane region" description="Helical" evidence="2">
    <location>
        <begin position="534"/>
        <end position="560"/>
    </location>
</feature>
<name>A0ABZ1SUM3_9ACTN</name>
<feature type="region of interest" description="Disordered" evidence="1">
    <location>
        <begin position="392"/>
        <end position="412"/>
    </location>
</feature>
<evidence type="ECO:0000256" key="2">
    <source>
        <dbReference type="SAM" id="Phobius"/>
    </source>
</evidence>
<organism evidence="4 5">
    <name type="scientific">Microbispora hainanensis</name>
    <dbReference type="NCBI Taxonomy" id="568844"/>
    <lineage>
        <taxon>Bacteria</taxon>
        <taxon>Bacillati</taxon>
        <taxon>Actinomycetota</taxon>
        <taxon>Actinomycetes</taxon>
        <taxon>Streptosporangiales</taxon>
        <taxon>Streptosporangiaceae</taxon>
        <taxon>Microbispora</taxon>
    </lineage>
</organism>
<feature type="transmembrane region" description="Helical" evidence="2">
    <location>
        <begin position="615"/>
        <end position="638"/>
    </location>
</feature>
<dbReference type="Pfam" id="PF05729">
    <property type="entry name" value="NACHT"/>
    <property type="match status" value="1"/>
</dbReference>
<feature type="transmembrane region" description="Helical" evidence="2">
    <location>
        <begin position="572"/>
        <end position="594"/>
    </location>
</feature>
<proteinExistence type="predicted"/>
<keyword evidence="2" id="KW-0472">Membrane</keyword>
<protein>
    <submittedName>
        <fullName evidence="4">NACHT domain-containing protein</fullName>
    </submittedName>
</protein>
<evidence type="ECO:0000256" key="1">
    <source>
        <dbReference type="SAM" id="MobiDB-lite"/>
    </source>
</evidence>
<keyword evidence="2" id="KW-0812">Transmembrane</keyword>
<gene>
    <name evidence="4" type="ORF">OG913_06750</name>
</gene>
<feature type="domain" description="NACHT" evidence="3">
    <location>
        <begin position="156"/>
        <end position="249"/>
    </location>
</feature>
<reference evidence="4" key="1">
    <citation type="submission" date="2022-10" db="EMBL/GenBank/DDBJ databases">
        <title>The complete genomes of actinobacterial strains from the NBC collection.</title>
        <authorList>
            <person name="Joergensen T.S."/>
            <person name="Alvarez Arevalo M."/>
            <person name="Sterndorff E.B."/>
            <person name="Faurdal D."/>
            <person name="Vuksanovic O."/>
            <person name="Mourched A.-S."/>
            <person name="Charusanti P."/>
            <person name="Shaw S."/>
            <person name="Blin K."/>
            <person name="Weber T."/>
        </authorList>
    </citation>
    <scope>NUCLEOTIDE SEQUENCE</scope>
    <source>
        <strain evidence="4">NBC_00254</strain>
    </source>
</reference>
<keyword evidence="5" id="KW-1185">Reference proteome</keyword>
<accession>A0ABZ1SUM3</accession>